<dbReference type="EMBL" id="JAJFAT010000003">
    <property type="protein sequence ID" value="MCC3144340.1"/>
    <property type="molecule type" value="Genomic_DNA"/>
</dbReference>
<dbReference type="PROSITE" id="PS51482">
    <property type="entry name" value="DEGV"/>
    <property type="match status" value="1"/>
</dbReference>
<evidence type="ECO:0000313" key="4">
    <source>
        <dbReference type="Proteomes" id="UP001199296"/>
    </source>
</evidence>
<dbReference type="Proteomes" id="UP001199296">
    <property type="component" value="Unassembled WGS sequence"/>
</dbReference>
<dbReference type="InterPro" id="IPR003797">
    <property type="entry name" value="DegV"/>
</dbReference>
<evidence type="ECO:0000313" key="3">
    <source>
        <dbReference type="EMBL" id="MCC3144340.1"/>
    </source>
</evidence>
<dbReference type="Gene3D" id="3.30.1180.10">
    <property type="match status" value="1"/>
</dbReference>
<protein>
    <submittedName>
        <fullName evidence="3">DegV family protein</fullName>
    </submittedName>
</protein>
<proteinExistence type="predicted"/>
<dbReference type="SUPFAM" id="SSF82549">
    <property type="entry name" value="DAK1/DegV-like"/>
    <property type="match status" value="1"/>
</dbReference>
<dbReference type="InterPro" id="IPR043168">
    <property type="entry name" value="DegV_C"/>
</dbReference>
<name>A0AAW4WTC7_9FIRM</name>
<evidence type="ECO:0000256" key="2">
    <source>
        <dbReference type="ARBA" id="ARBA00023121"/>
    </source>
</evidence>
<dbReference type="NCBIfam" id="TIGR00762">
    <property type="entry name" value="DegV"/>
    <property type="match status" value="1"/>
</dbReference>
<gene>
    <name evidence="3" type="ORF">LJ207_03280</name>
</gene>
<dbReference type="PANTHER" id="PTHR33434:SF3">
    <property type="entry name" value="DEGV DOMAIN-CONTAINING PROTEIN YITS"/>
    <property type="match status" value="1"/>
</dbReference>
<keyword evidence="2" id="KW-0446">Lipid-binding</keyword>
<dbReference type="GO" id="GO:0008289">
    <property type="term" value="F:lipid binding"/>
    <property type="evidence" value="ECO:0007669"/>
    <property type="project" value="UniProtKB-KW"/>
</dbReference>
<reference evidence="3 4" key="1">
    <citation type="submission" date="2021-10" db="EMBL/GenBank/DDBJ databases">
        <authorList>
            <person name="Grouzdev D.S."/>
            <person name="Pantiukh K.S."/>
            <person name="Krutkina M.S."/>
        </authorList>
    </citation>
    <scope>NUCLEOTIDE SEQUENCE [LARGE SCALE GENOMIC DNA]</scope>
    <source>
        <strain evidence="3 4">Z-7514</strain>
    </source>
</reference>
<keyword evidence="4" id="KW-1185">Reference proteome</keyword>
<dbReference type="InterPro" id="IPR050270">
    <property type="entry name" value="DegV_domain_contain"/>
</dbReference>
<organism evidence="3 4">
    <name type="scientific">Halanaerobium polyolivorans</name>
    <dbReference type="NCBI Taxonomy" id="2886943"/>
    <lineage>
        <taxon>Bacteria</taxon>
        <taxon>Bacillati</taxon>
        <taxon>Bacillota</taxon>
        <taxon>Clostridia</taxon>
        <taxon>Halanaerobiales</taxon>
        <taxon>Halanaerobiaceae</taxon>
        <taxon>Halanaerobium</taxon>
    </lineage>
</organism>
<dbReference type="PANTHER" id="PTHR33434">
    <property type="entry name" value="DEGV DOMAIN-CONTAINING PROTEIN DR_1986-RELATED"/>
    <property type="match status" value="1"/>
</dbReference>
<dbReference type="Gene3D" id="3.40.50.10170">
    <property type="match status" value="1"/>
</dbReference>
<evidence type="ECO:0000256" key="1">
    <source>
        <dbReference type="ARBA" id="ARBA00003238"/>
    </source>
</evidence>
<dbReference type="Pfam" id="PF02645">
    <property type="entry name" value="DegV"/>
    <property type="match status" value="1"/>
</dbReference>
<comment type="function">
    <text evidence="1">May bind long-chain fatty acids, such as palmitate, and may play a role in lipid transport or fatty acid metabolism.</text>
</comment>
<dbReference type="RefSeq" id="WP_229344054.1">
    <property type="nucleotide sequence ID" value="NZ_JAJFAT010000003.1"/>
</dbReference>
<comment type="caution">
    <text evidence="3">The sequence shown here is derived from an EMBL/GenBank/DDBJ whole genome shotgun (WGS) entry which is preliminary data.</text>
</comment>
<sequence>MKEKIAVVTDSTSDLRKDDLSERGIKSLALKVIYSDRQYEDRVDITPAEVYNNMEKEIPTTSMPSPQEIEDLYSELREEGYTHIISIHISAGLSATYSNCKMVADQIEGIEVEVIDSQMLSMALGRLVLYAKKIVDKNEYSFAEIVEMVEKKKKEIEVFFVVETLKYLKKGGRIGKVSGTIAELLNIKPIISIDDDGEYFTFDKIRGRSRSLKKIFNIIKSRTDKDKKYAIDVMHAAAEDEGEKLLEKIKGLPEIKEWYFGEISPVMVVHTGPGLIGVVLSELDD</sequence>
<accession>A0AAW4WTC7</accession>
<dbReference type="AlphaFoldDB" id="A0AAW4WTC7"/>